<dbReference type="EC" id="2.7.13.3" evidence="13"/>
<dbReference type="PROSITE" id="PS50109">
    <property type="entry name" value="HIS_KIN"/>
    <property type="match status" value="1"/>
</dbReference>
<evidence type="ECO:0000256" key="6">
    <source>
        <dbReference type="ARBA" id="ARBA00022692"/>
    </source>
</evidence>
<evidence type="ECO:0000256" key="5">
    <source>
        <dbReference type="ARBA" id="ARBA00022679"/>
    </source>
</evidence>
<dbReference type="PIRSF" id="PIRSF037431">
    <property type="entry name" value="STHK_LiaS"/>
    <property type="match status" value="1"/>
</dbReference>
<dbReference type="CDD" id="cd16917">
    <property type="entry name" value="HATPase_UhpB-NarQ-NarX-like"/>
    <property type="match status" value="1"/>
</dbReference>
<keyword evidence="7 13" id="KW-0547">Nucleotide-binding</keyword>
<keyword evidence="9 13" id="KW-0067">ATP-binding</keyword>
<keyword evidence="4" id="KW-0597">Phosphoprotein</keyword>
<dbReference type="InterPro" id="IPR005467">
    <property type="entry name" value="His_kinase_dom"/>
</dbReference>
<evidence type="ECO:0000256" key="10">
    <source>
        <dbReference type="ARBA" id="ARBA00022989"/>
    </source>
</evidence>
<dbReference type="InterPro" id="IPR036890">
    <property type="entry name" value="HATPase_C_sf"/>
</dbReference>
<keyword evidence="12 13" id="KW-0472">Membrane</keyword>
<dbReference type="PANTHER" id="PTHR24421:SF37">
    <property type="entry name" value="SENSOR HISTIDINE KINASE NARS"/>
    <property type="match status" value="1"/>
</dbReference>
<feature type="transmembrane region" description="Helical" evidence="14">
    <location>
        <begin position="9"/>
        <end position="31"/>
    </location>
</feature>
<feature type="domain" description="Histidine kinase" evidence="15">
    <location>
        <begin position="158"/>
        <end position="353"/>
    </location>
</feature>
<dbReference type="Gene3D" id="3.30.565.10">
    <property type="entry name" value="Histidine kinase-like ATPase, C-terminal domain"/>
    <property type="match status" value="1"/>
</dbReference>
<name>A0A1Y4QVV4_9ENTE</name>
<dbReference type="Proteomes" id="UP000196074">
    <property type="component" value="Unassembled WGS sequence"/>
</dbReference>
<reference evidence="17" key="1">
    <citation type="submission" date="2017-04" db="EMBL/GenBank/DDBJ databases">
        <title>Function of individual gut microbiota members based on whole genome sequencing of pure cultures obtained from chicken caecum.</title>
        <authorList>
            <person name="Medvecky M."/>
            <person name="Cejkova D."/>
            <person name="Polansky O."/>
            <person name="Karasova D."/>
            <person name="Kubasova T."/>
            <person name="Cizek A."/>
            <person name="Rychlik I."/>
        </authorList>
    </citation>
    <scope>NUCLEOTIDE SEQUENCE [LARGE SCALE GENOMIC DNA]</scope>
    <source>
        <strain evidence="17">An144</strain>
    </source>
</reference>
<dbReference type="SMART" id="SM00387">
    <property type="entry name" value="HATPase_c"/>
    <property type="match status" value="1"/>
</dbReference>
<dbReference type="GO" id="GO:0005886">
    <property type="term" value="C:plasma membrane"/>
    <property type="evidence" value="ECO:0007669"/>
    <property type="project" value="UniProtKB-SubCell"/>
</dbReference>
<keyword evidence="6 14" id="KW-0812">Transmembrane</keyword>
<evidence type="ECO:0000256" key="4">
    <source>
        <dbReference type="ARBA" id="ARBA00022553"/>
    </source>
</evidence>
<dbReference type="PANTHER" id="PTHR24421">
    <property type="entry name" value="NITRATE/NITRITE SENSOR PROTEIN NARX-RELATED"/>
    <property type="match status" value="1"/>
</dbReference>
<dbReference type="Pfam" id="PF02518">
    <property type="entry name" value="HATPase_c"/>
    <property type="match status" value="1"/>
</dbReference>
<dbReference type="Gene3D" id="1.20.5.1930">
    <property type="match status" value="1"/>
</dbReference>
<evidence type="ECO:0000256" key="1">
    <source>
        <dbReference type="ARBA" id="ARBA00000085"/>
    </source>
</evidence>
<evidence type="ECO:0000313" key="16">
    <source>
        <dbReference type="EMBL" id="OUQ09417.1"/>
    </source>
</evidence>
<proteinExistence type="predicted"/>
<accession>A0A1Y4QVV4</accession>
<evidence type="ECO:0000256" key="9">
    <source>
        <dbReference type="ARBA" id="ARBA00022840"/>
    </source>
</evidence>
<dbReference type="InterPro" id="IPR011712">
    <property type="entry name" value="Sig_transdc_His_kin_sub3_dim/P"/>
</dbReference>
<keyword evidence="8 13" id="KW-0418">Kinase</keyword>
<feature type="transmembrane region" description="Helical" evidence="14">
    <location>
        <begin position="51"/>
        <end position="72"/>
    </location>
</feature>
<dbReference type="Pfam" id="PF07730">
    <property type="entry name" value="HisKA_3"/>
    <property type="match status" value="1"/>
</dbReference>
<dbReference type="GO" id="GO:0005524">
    <property type="term" value="F:ATP binding"/>
    <property type="evidence" value="ECO:0007669"/>
    <property type="project" value="UniProtKB-UniRule"/>
</dbReference>
<comment type="catalytic activity">
    <reaction evidence="1 13">
        <text>ATP + protein L-histidine = ADP + protein N-phospho-L-histidine.</text>
        <dbReference type="EC" id="2.7.13.3"/>
    </reaction>
</comment>
<evidence type="ECO:0000313" key="17">
    <source>
        <dbReference type="Proteomes" id="UP000196074"/>
    </source>
</evidence>
<organism evidence="16 17">
    <name type="scientific">Enterococcus cecorum</name>
    <dbReference type="NCBI Taxonomy" id="44008"/>
    <lineage>
        <taxon>Bacteria</taxon>
        <taxon>Bacillati</taxon>
        <taxon>Bacillota</taxon>
        <taxon>Bacilli</taxon>
        <taxon>Lactobacillales</taxon>
        <taxon>Enterococcaceae</taxon>
        <taxon>Enterococcus</taxon>
    </lineage>
</organism>
<dbReference type="AlphaFoldDB" id="A0A1Y4QVV4"/>
<evidence type="ECO:0000259" key="15">
    <source>
        <dbReference type="PROSITE" id="PS50109"/>
    </source>
</evidence>
<evidence type="ECO:0000256" key="2">
    <source>
        <dbReference type="ARBA" id="ARBA00004651"/>
    </source>
</evidence>
<dbReference type="GO" id="GO:0046983">
    <property type="term" value="F:protein dimerization activity"/>
    <property type="evidence" value="ECO:0007669"/>
    <property type="project" value="InterPro"/>
</dbReference>
<comment type="caution">
    <text evidence="16">The sequence shown here is derived from an EMBL/GenBank/DDBJ whole genome shotgun (WGS) entry which is preliminary data.</text>
</comment>
<comment type="subcellular location">
    <subcellularLocation>
        <location evidence="2 13">Cell membrane</location>
        <topology evidence="2 13">Multi-pass membrane protein</topology>
    </subcellularLocation>
</comment>
<evidence type="ECO:0000256" key="8">
    <source>
        <dbReference type="ARBA" id="ARBA00022777"/>
    </source>
</evidence>
<dbReference type="RefSeq" id="WP_016251914.1">
    <property type="nucleotide sequence ID" value="NZ_AP035890.1"/>
</dbReference>
<dbReference type="EMBL" id="NFLC01000024">
    <property type="protein sequence ID" value="OUQ09417.1"/>
    <property type="molecule type" value="Genomic_DNA"/>
</dbReference>
<evidence type="ECO:0000256" key="12">
    <source>
        <dbReference type="ARBA" id="ARBA00023136"/>
    </source>
</evidence>
<dbReference type="SUPFAM" id="SSF55874">
    <property type="entry name" value="ATPase domain of HSP90 chaperone/DNA topoisomerase II/histidine kinase"/>
    <property type="match status" value="1"/>
</dbReference>
<evidence type="ECO:0000256" key="13">
    <source>
        <dbReference type="PIRNR" id="PIRNR037431"/>
    </source>
</evidence>
<dbReference type="InterPro" id="IPR050482">
    <property type="entry name" value="Sensor_HK_TwoCompSys"/>
</dbReference>
<evidence type="ECO:0000256" key="11">
    <source>
        <dbReference type="ARBA" id="ARBA00023012"/>
    </source>
</evidence>
<keyword evidence="11 13" id="KW-0902">Two-component regulatory system</keyword>
<sequence>MNRSKILRWVAYLSLTFFLSFIFVLFAYFFAQGNKQWMLRILSAKILFVPIIVYIALLAILLAIAMCLIYFFKQKGLLDPIEQQVKKIKEARVDEFQPLAFNKLTKVENYHQKEIIEGLNEIQKQIQTMTLDLQTEHQKQELLDGESKEEILENERHRLARELHDSVSQQLFAAMMIMSALNETIDRGESITNFSKQIQMVAKILSMAQSEMRALLLHLRPINLEGRSLKQGIEQLLVELQSKVELKIIYDVEEVSIQPSIENELFRVVQELLSNTLRHAKASELELYLNQSANQLVLRIQDDGVGFDTSKKKAGSYGLLNVKERISSVGGTVKIISIPNQGTSIEIKIPLIDNEVRK</sequence>
<evidence type="ECO:0000256" key="14">
    <source>
        <dbReference type="SAM" id="Phobius"/>
    </source>
</evidence>
<keyword evidence="10 14" id="KW-1133">Transmembrane helix</keyword>
<keyword evidence="5 13" id="KW-0808">Transferase</keyword>
<keyword evidence="3 13" id="KW-1003">Cell membrane</keyword>
<gene>
    <name evidence="16" type="ORF">B5E88_10260</name>
</gene>
<dbReference type="GO" id="GO:0000155">
    <property type="term" value="F:phosphorelay sensor kinase activity"/>
    <property type="evidence" value="ECO:0007669"/>
    <property type="project" value="UniProtKB-UniRule"/>
</dbReference>
<evidence type="ECO:0000256" key="7">
    <source>
        <dbReference type="ARBA" id="ARBA00022741"/>
    </source>
</evidence>
<protein>
    <recommendedName>
        <fullName evidence="13">Sensor histidine kinase</fullName>
        <ecNumber evidence="13">2.7.13.3</ecNumber>
    </recommendedName>
</protein>
<evidence type="ECO:0000256" key="3">
    <source>
        <dbReference type="ARBA" id="ARBA00022475"/>
    </source>
</evidence>
<dbReference type="InterPro" id="IPR017202">
    <property type="entry name" value="LiaS/VraS"/>
</dbReference>
<dbReference type="GeneID" id="60871407"/>
<dbReference type="InterPro" id="IPR003594">
    <property type="entry name" value="HATPase_dom"/>
</dbReference>